<dbReference type="EMBL" id="JAUEPP010000004">
    <property type="protein sequence ID" value="KAK3345505.1"/>
    <property type="molecule type" value="Genomic_DNA"/>
</dbReference>
<proteinExistence type="predicted"/>
<dbReference type="AlphaFoldDB" id="A0AAE0JG29"/>
<reference evidence="1" key="1">
    <citation type="journal article" date="2023" name="Mol. Phylogenet. Evol.">
        <title>Genome-scale phylogeny and comparative genomics of the fungal order Sordariales.</title>
        <authorList>
            <person name="Hensen N."/>
            <person name="Bonometti L."/>
            <person name="Westerberg I."/>
            <person name="Brannstrom I.O."/>
            <person name="Guillou S."/>
            <person name="Cros-Aarteil S."/>
            <person name="Calhoun S."/>
            <person name="Haridas S."/>
            <person name="Kuo A."/>
            <person name="Mondo S."/>
            <person name="Pangilinan J."/>
            <person name="Riley R."/>
            <person name="LaButti K."/>
            <person name="Andreopoulos B."/>
            <person name="Lipzen A."/>
            <person name="Chen C."/>
            <person name="Yan M."/>
            <person name="Daum C."/>
            <person name="Ng V."/>
            <person name="Clum A."/>
            <person name="Steindorff A."/>
            <person name="Ohm R.A."/>
            <person name="Martin F."/>
            <person name="Silar P."/>
            <person name="Natvig D.O."/>
            <person name="Lalanne C."/>
            <person name="Gautier V."/>
            <person name="Ament-Velasquez S.L."/>
            <person name="Kruys A."/>
            <person name="Hutchinson M.I."/>
            <person name="Powell A.J."/>
            <person name="Barry K."/>
            <person name="Miller A.N."/>
            <person name="Grigoriev I.V."/>
            <person name="Debuchy R."/>
            <person name="Gladieux P."/>
            <person name="Hiltunen Thoren M."/>
            <person name="Johannesson H."/>
        </authorList>
    </citation>
    <scope>NUCLEOTIDE SEQUENCE</scope>
    <source>
        <strain evidence="1">CBS 560.94</strain>
    </source>
</reference>
<dbReference type="GeneID" id="87859041"/>
<dbReference type="Proteomes" id="UP001278500">
    <property type="component" value="Unassembled WGS sequence"/>
</dbReference>
<sequence>MGESCDEKSHVMEDLADPSVRLELRLTPDGVLGLDGRVWGLGDIVIPLAPQGAESSSQVGHDKLSWVQGGAMGVLNVSRLSIENEMKKLESFAAELGYFQTMSDRDCCPAVGVQHHDDNDLEKPIKTICGLAGMDRIHVLCSSQWTCQQGKCQQHARGELAIECGKRGP</sequence>
<protein>
    <submittedName>
        <fullName evidence="1">Uncharacterized protein</fullName>
    </submittedName>
</protein>
<evidence type="ECO:0000313" key="1">
    <source>
        <dbReference type="EMBL" id="KAK3345505.1"/>
    </source>
</evidence>
<reference evidence="1" key="2">
    <citation type="submission" date="2023-06" db="EMBL/GenBank/DDBJ databases">
        <authorList>
            <consortium name="Lawrence Berkeley National Laboratory"/>
            <person name="Haridas S."/>
            <person name="Hensen N."/>
            <person name="Bonometti L."/>
            <person name="Westerberg I."/>
            <person name="Brannstrom I.O."/>
            <person name="Guillou S."/>
            <person name="Cros-Aarteil S."/>
            <person name="Calhoun S."/>
            <person name="Kuo A."/>
            <person name="Mondo S."/>
            <person name="Pangilinan J."/>
            <person name="Riley R."/>
            <person name="Labutti K."/>
            <person name="Andreopoulos B."/>
            <person name="Lipzen A."/>
            <person name="Chen C."/>
            <person name="Yanf M."/>
            <person name="Daum C."/>
            <person name="Ng V."/>
            <person name="Clum A."/>
            <person name="Steindorff A."/>
            <person name="Ohm R."/>
            <person name="Martin F."/>
            <person name="Silar P."/>
            <person name="Natvig D."/>
            <person name="Lalanne C."/>
            <person name="Gautier V."/>
            <person name="Ament-Velasquez S.L."/>
            <person name="Kruys A."/>
            <person name="Hutchinson M.I."/>
            <person name="Powell A.J."/>
            <person name="Barry K."/>
            <person name="Miller A.N."/>
            <person name="Grigoriev I.V."/>
            <person name="Debuchy R."/>
            <person name="Gladieux P."/>
            <person name="Thoren M.H."/>
            <person name="Johannesson H."/>
        </authorList>
    </citation>
    <scope>NUCLEOTIDE SEQUENCE</scope>
    <source>
        <strain evidence="1">CBS 560.94</strain>
    </source>
</reference>
<dbReference type="RefSeq" id="XP_062682118.1">
    <property type="nucleotide sequence ID" value="XM_062821887.1"/>
</dbReference>
<evidence type="ECO:0000313" key="2">
    <source>
        <dbReference type="Proteomes" id="UP001278500"/>
    </source>
</evidence>
<accession>A0AAE0JG29</accession>
<comment type="caution">
    <text evidence="1">The sequence shown here is derived from an EMBL/GenBank/DDBJ whole genome shotgun (WGS) entry which is preliminary data.</text>
</comment>
<gene>
    <name evidence="1" type="ORF">B0H65DRAFT_208044</name>
</gene>
<keyword evidence="2" id="KW-1185">Reference proteome</keyword>
<organism evidence="1 2">
    <name type="scientific">Neurospora tetraspora</name>
    <dbReference type="NCBI Taxonomy" id="94610"/>
    <lineage>
        <taxon>Eukaryota</taxon>
        <taxon>Fungi</taxon>
        <taxon>Dikarya</taxon>
        <taxon>Ascomycota</taxon>
        <taxon>Pezizomycotina</taxon>
        <taxon>Sordariomycetes</taxon>
        <taxon>Sordariomycetidae</taxon>
        <taxon>Sordariales</taxon>
        <taxon>Sordariaceae</taxon>
        <taxon>Neurospora</taxon>
    </lineage>
</organism>
<name>A0AAE0JG29_9PEZI</name>